<reference evidence="12 13" key="1">
    <citation type="submission" date="2023-12" db="EMBL/GenBank/DDBJ databases">
        <title>Genomic sequences of Capnocytophaga and Parvimonas strains.</title>
        <authorList>
            <person name="Watt R.M."/>
            <person name="Wang M."/>
            <person name="Yang T."/>
            <person name="Tong W.M."/>
        </authorList>
    </citation>
    <scope>NUCLEOTIDE SEQUENCE [LARGE SCALE GENOMIC DNA]</scope>
    <source>
        <strain evidence="12 13">CCUG 13156</strain>
    </source>
</reference>
<dbReference type="PROSITE" id="PS52015">
    <property type="entry name" value="TONB_CTD"/>
    <property type="match status" value="1"/>
</dbReference>
<dbReference type="PANTHER" id="PTHR33446:SF2">
    <property type="entry name" value="PROTEIN TONB"/>
    <property type="match status" value="1"/>
</dbReference>
<dbReference type="EMBL" id="JAYKBV010000034">
    <property type="protein sequence ID" value="MEB3041835.1"/>
    <property type="molecule type" value="Genomic_DNA"/>
</dbReference>
<sequence>MKPKKNPNADLKKRTGLFFSIGLALATFASLYALNYRSVDKEKGKIEFDKVVDLTEDVKDFTMEENTPPPAAPPEPPKVEVEPEVIKRVDDKQKVETDFKANDTNKEDNANTAPPKINSTAGVPGGTGTGDEEIENDVQFFAIEQKPMFEQCKGLPKEEQEKCFKKSLDAFVNKNLVYPDAAIQMGSQGRVVVQFRIKKDGSVEVINTQGKDKILEKEARRVIEKLPKLIPGKQRDRPVAVIFSYPIVFKLN</sequence>
<dbReference type="Pfam" id="PF03544">
    <property type="entry name" value="TonB_C"/>
    <property type="match status" value="1"/>
</dbReference>
<evidence type="ECO:0000313" key="12">
    <source>
        <dbReference type="EMBL" id="MEB3041835.1"/>
    </source>
</evidence>
<dbReference type="SUPFAM" id="SSF74653">
    <property type="entry name" value="TolA/TonB C-terminal domain"/>
    <property type="match status" value="1"/>
</dbReference>
<feature type="compositionally biased region" description="Basic and acidic residues" evidence="10">
    <location>
        <begin position="77"/>
        <end position="109"/>
    </location>
</feature>
<keyword evidence="6" id="KW-0812">Transmembrane</keyword>
<evidence type="ECO:0000256" key="6">
    <source>
        <dbReference type="ARBA" id="ARBA00022692"/>
    </source>
</evidence>
<dbReference type="InterPro" id="IPR006260">
    <property type="entry name" value="TonB/TolA_C"/>
</dbReference>
<keyword evidence="13" id="KW-1185">Reference proteome</keyword>
<feature type="region of interest" description="Disordered" evidence="10">
    <location>
        <begin position="59"/>
        <end position="132"/>
    </location>
</feature>
<evidence type="ECO:0000313" key="13">
    <source>
        <dbReference type="Proteomes" id="UP001324270"/>
    </source>
</evidence>
<evidence type="ECO:0000256" key="5">
    <source>
        <dbReference type="ARBA" id="ARBA00022519"/>
    </source>
</evidence>
<dbReference type="Gene3D" id="3.30.1150.10">
    <property type="match status" value="1"/>
</dbReference>
<protein>
    <submittedName>
        <fullName evidence="12">TonB family protein</fullName>
    </submittedName>
</protein>
<dbReference type="RefSeq" id="WP_311328669.1">
    <property type="nucleotide sequence ID" value="NZ_CAUOUD010000019.1"/>
</dbReference>
<comment type="subcellular location">
    <subcellularLocation>
        <location evidence="1">Cell inner membrane</location>
        <topology evidence="1">Single-pass membrane protein</topology>
        <orientation evidence="1">Periplasmic side</orientation>
    </subcellularLocation>
</comment>
<evidence type="ECO:0000256" key="2">
    <source>
        <dbReference type="ARBA" id="ARBA00006555"/>
    </source>
</evidence>
<feature type="domain" description="TonB C-terminal" evidence="11">
    <location>
        <begin position="163"/>
        <end position="252"/>
    </location>
</feature>
<keyword evidence="4" id="KW-1003">Cell membrane</keyword>
<keyword evidence="5" id="KW-0997">Cell inner membrane</keyword>
<name>A0ABU5YDD9_9FLAO</name>
<evidence type="ECO:0000256" key="10">
    <source>
        <dbReference type="SAM" id="MobiDB-lite"/>
    </source>
</evidence>
<feature type="compositionally biased region" description="Pro residues" evidence="10">
    <location>
        <begin position="67"/>
        <end position="76"/>
    </location>
</feature>
<dbReference type="InterPro" id="IPR051045">
    <property type="entry name" value="TonB-dependent_transducer"/>
</dbReference>
<evidence type="ECO:0000259" key="11">
    <source>
        <dbReference type="PROSITE" id="PS52015"/>
    </source>
</evidence>
<keyword evidence="9" id="KW-0472">Membrane</keyword>
<evidence type="ECO:0000256" key="7">
    <source>
        <dbReference type="ARBA" id="ARBA00022927"/>
    </source>
</evidence>
<dbReference type="NCBIfam" id="TIGR01352">
    <property type="entry name" value="tonB_Cterm"/>
    <property type="match status" value="1"/>
</dbReference>
<gene>
    <name evidence="12" type="ORF">VJJ49_14215</name>
</gene>
<accession>A0ABU5YDD9</accession>
<evidence type="ECO:0000256" key="9">
    <source>
        <dbReference type="ARBA" id="ARBA00023136"/>
    </source>
</evidence>
<dbReference type="InterPro" id="IPR037682">
    <property type="entry name" value="TonB_C"/>
</dbReference>
<comment type="caution">
    <text evidence="12">The sequence shown here is derived from an EMBL/GenBank/DDBJ whole genome shotgun (WGS) entry which is preliminary data.</text>
</comment>
<evidence type="ECO:0000256" key="3">
    <source>
        <dbReference type="ARBA" id="ARBA00022448"/>
    </source>
</evidence>
<evidence type="ECO:0000256" key="1">
    <source>
        <dbReference type="ARBA" id="ARBA00004383"/>
    </source>
</evidence>
<keyword evidence="8" id="KW-1133">Transmembrane helix</keyword>
<comment type="similarity">
    <text evidence="2">Belongs to the TonB family.</text>
</comment>
<evidence type="ECO:0000256" key="8">
    <source>
        <dbReference type="ARBA" id="ARBA00022989"/>
    </source>
</evidence>
<dbReference type="Proteomes" id="UP001324270">
    <property type="component" value="Unassembled WGS sequence"/>
</dbReference>
<dbReference type="PANTHER" id="PTHR33446">
    <property type="entry name" value="PROTEIN TONB-RELATED"/>
    <property type="match status" value="1"/>
</dbReference>
<proteinExistence type="inferred from homology"/>
<evidence type="ECO:0000256" key="4">
    <source>
        <dbReference type="ARBA" id="ARBA00022475"/>
    </source>
</evidence>
<keyword evidence="7" id="KW-0653">Protein transport</keyword>
<organism evidence="12 13">
    <name type="scientific">Capnocytophaga gingivalis</name>
    <dbReference type="NCBI Taxonomy" id="1017"/>
    <lineage>
        <taxon>Bacteria</taxon>
        <taxon>Pseudomonadati</taxon>
        <taxon>Bacteroidota</taxon>
        <taxon>Flavobacteriia</taxon>
        <taxon>Flavobacteriales</taxon>
        <taxon>Flavobacteriaceae</taxon>
        <taxon>Capnocytophaga</taxon>
    </lineage>
</organism>
<keyword evidence="3" id="KW-0813">Transport</keyword>